<dbReference type="InterPro" id="IPR011051">
    <property type="entry name" value="RmlC_Cupin_sf"/>
</dbReference>
<comment type="caution">
    <text evidence="3">The sequence shown here is derived from an EMBL/GenBank/DDBJ whole genome shotgun (WGS) entry which is preliminary data.</text>
</comment>
<dbReference type="Gene3D" id="2.60.120.10">
    <property type="entry name" value="Jelly Rolls"/>
    <property type="match status" value="1"/>
</dbReference>
<accession>A0ABN2VEM3</accession>
<keyword evidence="4" id="KW-1185">Reference proteome</keyword>
<gene>
    <name evidence="3" type="ORF">GCM10009801_02260</name>
</gene>
<dbReference type="RefSeq" id="WP_344522965.1">
    <property type="nucleotide sequence ID" value="NZ_BAAAPE010000001.1"/>
</dbReference>
<dbReference type="Proteomes" id="UP001500016">
    <property type="component" value="Unassembled WGS sequence"/>
</dbReference>
<dbReference type="InterPro" id="IPR014710">
    <property type="entry name" value="RmlC-like_jellyroll"/>
</dbReference>
<dbReference type="EMBL" id="BAAAPE010000001">
    <property type="protein sequence ID" value="GAA2060587.1"/>
    <property type="molecule type" value="Genomic_DNA"/>
</dbReference>
<evidence type="ECO:0000313" key="3">
    <source>
        <dbReference type="EMBL" id="GAA2060587.1"/>
    </source>
</evidence>
<feature type="region of interest" description="Disordered" evidence="1">
    <location>
        <begin position="121"/>
        <end position="152"/>
    </location>
</feature>
<evidence type="ECO:0000256" key="1">
    <source>
        <dbReference type="SAM" id="MobiDB-lite"/>
    </source>
</evidence>
<dbReference type="Pfam" id="PF07883">
    <property type="entry name" value="Cupin_2"/>
    <property type="match status" value="1"/>
</dbReference>
<sequence>MTTRSPSPVEALDLFGSLLQLQEGGAVDVTARPGPRDPGLWTVGAFHADSDRAVHADVWERHPEADEVLCLLSGRMRVYLRDSERPEEPVAVLTPGTCLVVPAGHWHRLSVEEPGDLLTISPRAGSEHTRATLAPARGEEPGRGDLSRAEVE</sequence>
<reference evidence="3 4" key="1">
    <citation type="journal article" date="2019" name="Int. J. Syst. Evol. Microbiol.">
        <title>The Global Catalogue of Microorganisms (GCM) 10K type strain sequencing project: providing services to taxonomists for standard genome sequencing and annotation.</title>
        <authorList>
            <consortium name="The Broad Institute Genomics Platform"/>
            <consortium name="The Broad Institute Genome Sequencing Center for Infectious Disease"/>
            <person name="Wu L."/>
            <person name="Ma J."/>
        </authorList>
    </citation>
    <scope>NUCLEOTIDE SEQUENCE [LARGE SCALE GENOMIC DNA]</scope>
    <source>
        <strain evidence="3 4">JCM 15478</strain>
    </source>
</reference>
<dbReference type="SUPFAM" id="SSF51182">
    <property type="entry name" value="RmlC-like cupins"/>
    <property type="match status" value="1"/>
</dbReference>
<feature type="compositionally biased region" description="Basic and acidic residues" evidence="1">
    <location>
        <begin position="137"/>
        <end position="152"/>
    </location>
</feature>
<evidence type="ECO:0000259" key="2">
    <source>
        <dbReference type="Pfam" id="PF07883"/>
    </source>
</evidence>
<name>A0ABN2VEM3_9ACTN</name>
<proteinExistence type="predicted"/>
<feature type="domain" description="Cupin type-2" evidence="2">
    <location>
        <begin position="59"/>
        <end position="116"/>
    </location>
</feature>
<dbReference type="InterPro" id="IPR013096">
    <property type="entry name" value="Cupin_2"/>
</dbReference>
<evidence type="ECO:0000313" key="4">
    <source>
        <dbReference type="Proteomes" id="UP001500016"/>
    </source>
</evidence>
<organism evidence="3 4">
    <name type="scientific">Streptomyces albiaxialis</name>
    <dbReference type="NCBI Taxonomy" id="329523"/>
    <lineage>
        <taxon>Bacteria</taxon>
        <taxon>Bacillati</taxon>
        <taxon>Actinomycetota</taxon>
        <taxon>Actinomycetes</taxon>
        <taxon>Kitasatosporales</taxon>
        <taxon>Streptomycetaceae</taxon>
        <taxon>Streptomyces</taxon>
    </lineage>
</organism>
<protein>
    <recommendedName>
        <fullName evidence="2">Cupin type-2 domain-containing protein</fullName>
    </recommendedName>
</protein>